<feature type="compositionally biased region" description="Basic residues" evidence="1">
    <location>
        <begin position="390"/>
        <end position="409"/>
    </location>
</feature>
<feature type="region of interest" description="Disordered" evidence="1">
    <location>
        <begin position="361"/>
        <end position="409"/>
    </location>
</feature>
<dbReference type="AlphaFoldDB" id="A0A397VK74"/>
<comment type="caution">
    <text evidence="2">The sequence shown here is derived from an EMBL/GenBank/DDBJ whole genome shotgun (WGS) entry which is preliminary data.</text>
</comment>
<dbReference type="EMBL" id="QKWP01000288">
    <property type="protein sequence ID" value="RIB22895.1"/>
    <property type="molecule type" value="Genomic_DNA"/>
</dbReference>
<evidence type="ECO:0000256" key="1">
    <source>
        <dbReference type="SAM" id="MobiDB-lite"/>
    </source>
</evidence>
<keyword evidence="3" id="KW-1185">Reference proteome</keyword>
<protein>
    <submittedName>
        <fullName evidence="2">Uncharacterized protein</fullName>
    </submittedName>
</protein>
<reference evidence="2 3" key="1">
    <citation type="submission" date="2018-06" db="EMBL/GenBank/DDBJ databases">
        <title>Comparative genomics reveals the genomic features of Rhizophagus irregularis, R. cerebriforme, R. diaphanum and Gigaspora rosea, and their symbiotic lifestyle signature.</title>
        <authorList>
            <person name="Morin E."/>
            <person name="San Clemente H."/>
            <person name="Chen E.C.H."/>
            <person name="De La Providencia I."/>
            <person name="Hainaut M."/>
            <person name="Kuo A."/>
            <person name="Kohler A."/>
            <person name="Murat C."/>
            <person name="Tang N."/>
            <person name="Roy S."/>
            <person name="Loubradou J."/>
            <person name="Henrissat B."/>
            <person name="Grigoriev I.V."/>
            <person name="Corradi N."/>
            <person name="Roux C."/>
            <person name="Martin F.M."/>
        </authorList>
    </citation>
    <scope>NUCLEOTIDE SEQUENCE [LARGE SCALE GENOMIC DNA]</scope>
    <source>
        <strain evidence="2 3">DAOM 194757</strain>
    </source>
</reference>
<evidence type="ECO:0000313" key="2">
    <source>
        <dbReference type="EMBL" id="RIB22895.1"/>
    </source>
</evidence>
<name>A0A397VK74_9GLOM</name>
<gene>
    <name evidence="2" type="ORF">C2G38_2172803</name>
</gene>
<dbReference type="Proteomes" id="UP000266673">
    <property type="component" value="Unassembled WGS sequence"/>
</dbReference>
<evidence type="ECO:0000313" key="3">
    <source>
        <dbReference type="Proteomes" id="UP000266673"/>
    </source>
</evidence>
<proteinExistence type="predicted"/>
<organism evidence="2 3">
    <name type="scientific">Gigaspora rosea</name>
    <dbReference type="NCBI Taxonomy" id="44941"/>
    <lineage>
        <taxon>Eukaryota</taxon>
        <taxon>Fungi</taxon>
        <taxon>Fungi incertae sedis</taxon>
        <taxon>Mucoromycota</taxon>
        <taxon>Glomeromycotina</taxon>
        <taxon>Glomeromycetes</taxon>
        <taxon>Diversisporales</taxon>
        <taxon>Gigasporaceae</taxon>
        <taxon>Gigaspora</taxon>
    </lineage>
</organism>
<sequence length="409" mass="46698">MSAITTKFVTDHKLTNEMSLEEHSQYVPEILELLTDDKDKRRQALGRCKSQAPVPEGSGLEAKEETIKEMAQRIVQDKLSEKDVKAISRSLIEIASDSVVGLSRLSRLRRELRTLNAPEKIISATFNPEVTRLSNKIQKERSDQCEDEGIDFPDHFLLESVTERLNLYDVSNIPDKQALADDIPQVFRSLEKNEKRARELLTWIQEAISSGQLRDSRKLGSMYLSTFLKKNKFIPETESHKPLVPSSLRKLGSVFASIVHSPYNLSKANTYASEALWHSPDNHASLSKRYTIVNMRKRGEPYNQIWKISSSDIWTRKDGKKLERNVASLETELEDLDNCVDKSNVVDLIHEIVPMLINEKGKSSSDLSDSSEESDSVETVRERKAVPYKQQRRARPKKVKKAKPKRNLI</sequence>
<accession>A0A397VK74</accession>